<keyword evidence="12 14" id="KW-0961">Cell wall biogenesis/degradation</keyword>
<dbReference type="OrthoDB" id="9804126at2"/>
<proteinExistence type="inferred from homology"/>
<evidence type="ECO:0000256" key="13">
    <source>
        <dbReference type="ARBA" id="ARBA00047833"/>
    </source>
</evidence>
<comment type="pathway">
    <text evidence="2 14">Cell wall biogenesis; peptidoglycan biosynthesis.</text>
</comment>
<keyword evidence="5 14" id="KW-0436">Ligase</keyword>
<dbReference type="SUPFAM" id="SSF53623">
    <property type="entry name" value="MurD-like peptide ligases, catalytic domain"/>
    <property type="match status" value="1"/>
</dbReference>
<dbReference type="Pfam" id="PF08245">
    <property type="entry name" value="Mur_ligase_M"/>
    <property type="match status" value="1"/>
</dbReference>
<dbReference type="EMBL" id="AP012057">
    <property type="protein sequence ID" value="BAN02261.1"/>
    <property type="molecule type" value="Genomic_DNA"/>
</dbReference>
<dbReference type="InterPro" id="IPR005758">
    <property type="entry name" value="UDP-N-AcMur_Ala_ligase_MurC"/>
</dbReference>
<dbReference type="InterPro" id="IPR036615">
    <property type="entry name" value="Mur_ligase_C_dom_sf"/>
</dbReference>
<feature type="binding site" evidence="14">
    <location>
        <begin position="144"/>
        <end position="150"/>
    </location>
    <ligand>
        <name>ATP</name>
        <dbReference type="ChEBI" id="CHEBI:30616"/>
    </ligand>
</feature>
<evidence type="ECO:0000313" key="20">
    <source>
        <dbReference type="Proteomes" id="UP000011863"/>
    </source>
</evidence>
<keyword evidence="10 14" id="KW-0573">Peptidoglycan synthesis</keyword>
<keyword evidence="11 14" id="KW-0131">Cell cycle</keyword>
<evidence type="ECO:0000259" key="16">
    <source>
        <dbReference type="Pfam" id="PF01225"/>
    </source>
</evidence>
<dbReference type="GO" id="GO:0009252">
    <property type="term" value="P:peptidoglycan biosynthetic process"/>
    <property type="evidence" value="ECO:0007669"/>
    <property type="project" value="UniProtKB-UniRule"/>
</dbReference>
<evidence type="ECO:0000256" key="5">
    <source>
        <dbReference type="ARBA" id="ARBA00022598"/>
    </source>
</evidence>
<evidence type="ECO:0000256" key="6">
    <source>
        <dbReference type="ARBA" id="ARBA00022618"/>
    </source>
</evidence>
<dbReference type="SUPFAM" id="SSF51984">
    <property type="entry name" value="MurCD N-terminal domain"/>
    <property type="match status" value="1"/>
</dbReference>
<dbReference type="NCBIfam" id="TIGR01082">
    <property type="entry name" value="murC"/>
    <property type="match status" value="1"/>
</dbReference>
<dbReference type="GO" id="GO:0005524">
    <property type="term" value="F:ATP binding"/>
    <property type="evidence" value="ECO:0007669"/>
    <property type="project" value="UniProtKB-UniRule"/>
</dbReference>
<feature type="domain" description="Mur ligase central" evidence="18">
    <location>
        <begin position="142"/>
        <end position="322"/>
    </location>
</feature>
<evidence type="ECO:0000256" key="7">
    <source>
        <dbReference type="ARBA" id="ARBA00022741"/>
    </source>
</evidence>
<dbReference type="Gene3D" id="3.40.1190.10">
    <property type="entry name" value="Mur-like, catalytic domain"/>
    <property type="match status" value="1"/>
</dbReference>
<reference evidence="19 20" key="1">
    <citation type="journal article" date="2013" name="Int. J. Syst. Evol. Microbiol.">
        <title>Ilumatobacter nonamiense sp. nov. and Ilumatobacter coccineum sp. nov., isolated from seashore sand.</title>
        <authorList>
            <person name="Matsumoto A."/>
            <person name="Kasai H."/>
            <person name="Matsuo Y."/>
            <person name="Shizuri Y."/>
            <person name="Ichikawa N."/>
            <person name="Fujita N."/>
            <person name="Omura S."/>
            <person name="Takahashi Y."/>
        </authorList>
    </citation>
    <scope>NUCLEOTIDE SEQUENCE [LARGE SCALE GENOMIC DNA]</scope>
    <source>
        <strain evidence="20">NBRC 103263 / KCTC 29153 / YM16-304</strain>
    </source>
</reference>
<keyword evidence="8 14" id="KW-0067">ATP-binding</keyword>
<evidence type="ECO:0000313" key="19">
    <source>
        <dbReference type="EMBL" id="BAN02261.1"/>
    </source>
</evidence>
<evidence type="ECO:0000256" key="10">
    <source>
        <dbReference type="ARBA" id="ARBA00022984"/>
    </source>
</evidence>
<dbReference type="Gene3D" id="3.40.50.720">
    <property type="entry name" value="NAD(P)-binding Rossmann-like Domain"/>
    <property type="match status" value="1"/>
</dbReference>
<feature type="region of interest" description="Disordered" evidence="15">
    <location>
        <begin position="1"/>
        <end position="24"/>
    </location>
</feature>
<dbReference type="Pfam" id="PF02875">
    <property type="entry name" value="Mur_ligase_C"/>
    <property type="match status" value="1"/>
</dbReference>
<evidence type="ECO:0000256" key="11">
    <source>
        <dbReference type="ARBA" id="ARBA00023306"/>
    </source>
</evidence>
<dbReference type="InterPro" id="IPR004101">
    <property type="entry name" value="Mur_ligase_C"/>
</dbReference>
<dbReference type="AlphaFoldDB" id="A0A6C7E703"/>
<keyword evidence="20" id="KW-1185">Reference proteome</keyword>
<dbReference type="KEGG" id="aym:YM304_19470"/>
<dbReference type="PANTHER" id="PTHR43445:SF3">
    <property type="entry name" value="UDP-N-ACETYLMURAMATE--L-ALANINE LIGASE"/>
    <property type="match status" value="1"/>
</dbReference>
<feature type="compositionally biased region" description="Low complexity" evidence="15">
    <location>
        <begin position="1"/>
        <end position="18"/>
    </location>
</feature>
<dbReference type="InterPro" id="IPR036565">
    <property type="entry name" value="Mur-like_cat_sf"/>
</dbReference>
<name>A0A6C7E703_ILUCY</name>
<comment type="function">
    <text evidence="14">Cell wall formation.</text>
</comment>
<dbReference type="GO" id="GO:0005737">
    <property type="term" value="C:cytoplasm"/>
    <property type="evidence" value="ECO:0007669"/>
    <property type="project" value="UniProtKB-SubCell"/>
</dbReference>
<dbReference type="EC" id="6.3.2.8" evidence="3 14"/>
<evidence type="ECO:0000256" key="1">
    <source>
        <dbReference type="ARBA" id="ARBA00004496"/>
    </source>
</evidence>
<keyword evidence="9 14" id="KW-0133">Cell shape</keyword>
<dbReference type="InterPro" id="IPR000713">
    <property type="entry name" value="Mur_ligase_N"/>
</dbReference>
<evidence type="ECO:0000256" key="2">
    <source>
        <dbReference type="ARBA" id="ARBA00004752"/>
    </source>
</evidence>
<organism evidence="19 20">
    <name type="scientific">Ilumatobacter coccineus (strain NBRC 103263 / KCTC 29153 / YM16-304)</name>
    <dbReference type="NCBI Taxonomy" id="1313172"/>
    <lineage>
        <taxon>Bacteria</taxon>
        <taxon>Bacillati</taxon>
        <taxon>Actinomycetota</taxon>
        <taxon>Acidimicrobiia</taxon>
        <taxon>Acidimicrobiales</taxon>
        <taxon>Ilumatobacteraceae</taxon>
        <taxon>Ilumatobacter</taxon>
    </lineage>
</organism>
<feature type="domain" description="Mur ligase C-terminal" evidence="17">
    <location>
        <begin position="344"/>
        <end position="477"/>
    </location>
</feature>
<dbReference type="InterPro" id="IPR013221">
    <property type="entry name" value="Mur_ligase_cen"/>
</dbReference>
<evidence type="ECO:0000256" key="12">
    <source>
        <dbReference type="ARBA" id="ARBA00023316"/>
    </source>
</evidence>
<evidence type="ECO:0000259" key="17">
    <source>
        <dbReference type="Pfam" id="PF02875"/>
    </source>
</evidence>
<dbReference type="Gene3D" id="3.90.190.20">
    <property type="entry name" value="Mur ligase, C-terminal domain"/>
    <property type="match status" value="1"/>
</dbReference>
<comment type="subcellular location">
    <subcellularLocation>
        <location evidence="1 14">Cytoplasm</location>
    </subcellularLocation>
</comment>
<dbReference type="GO" id="GO:0008360">
    <property type="term" value="P:regulation of cell shape"/>
    <property type="evidence" value="ECO:0007669"/>
    <property type="project" value="UniProtKB-KW"/>
</dbReference>
<evidence type="ECO:0000256" key="4">
    <source>
        <dbReference type="ARBA" id="ARBA00022490"/>
    </source>
</evidence>
<accession>A0A6C7E703</accession>
<dbReference type="Proteomes" id="UP000011863">
    <property type="component" value="Chromosome"/>
</dbReference>
<evidence type="ECO:0000256" key="8">
    <source>
        <dbReference type="ARBA" id="ARBA00022840"/>
    </source>
</evidence>
<keyword evidence="6 14" id="KW-0132">Cell division</keyword>
<sequence>MTTPSATTPASVSSTAATDLLAPRRPVPEAPLDLSIPHRLHVVGVGGPGMSAIAIALAEMGHDVSGSDLREHPVLERVRAAMATVHIGHDRSYVHGVDAVTASTAIPERNIELDEARTTGVTVLRRAGMLASICAQAKSIAVAGTHGKTTSTSMLMLMLAEAGLRPNFVVGGDVTDVGTGAQWTGGEWLVVEADESDGTHLELPLHGTILTNVEVDHLDHYGSLDAIIDSFDRYLAQIPGPKVVSADDPVAARLARRHDAITFGTAGDAQVRAVDIRVESGASMFRVERTVPDGPPTVLGEIELPMRGLYNVLNATGAIAMALELGVDFDDIRISLAKFGGVARRFDVRGSDGGATFVDDYAHLPSEIRAVLGGARHSGDGWKRVIAVFQPNRYNRISEIWQEYADAFGDADLIVLTDIYASGTTPIPGVTGKLIVNAVAEANPGKRVVWLPKRDDLISFVAGEARDGDVVVSMGCGDIASFPSEVLDARQRR</sequence>
<evidence type="ECO:0000259" key="18">
    <source>
        <dbReference type="Pfam" id="PF08245"/>
    </source>
</evidence>
<dbReference type="RefSeq" id="WP_015441508.1">
    <property type="nucleotide sequence ID" value="NC_020520.1"/>
</dbReference>
<comment type="similarity">
    <text evidence="14">Belongs to the MurCDEF family.</text>
</comment>
<evidence type="ECO:0000256" key="15">
    <source>
        <dbReference type="SAM" id="MobiDB-lite"/>
    </source>
</evidence>
<evidence type="ECO:0000256" key="3">
    <source>
        <dbReference type="ARBA" id="ARBA00012211"/>
    </source>
</evidence>
<dbReference type="GO" id="GO:0051301">
    <property type="term" value="P:cell division"/>
    <property type="evidence" value="ECO:0007669"/>
    <property type="project" value="UniProtKB-KW"/>
</dbReference>
<keyword evidence="4 14" id="KW-0963">Cytoplasm</keyword>
<dbReference type="PANTHER" id="PTHR43445">
    <property type="entry name" value="UDP-N-ACETYLMURAMATE--L-ALANINE LIGASE-RELATED"/>
    <property type="match status" value="1"/>
</dbReference>
<dbReference type="GO" id="GO:0071555">
    <property type="term" value="P:cell wall organization"/>
    <property type="evidence" value="ECO:0007669"/>
    <property type="project" value="UniProtKB-KW"/>
</dbReference>
<dbReference type="HAMAP" id="MF_00046">
    <property type="entry name" value="MurC"/>
    <property type="match status" value="1"/>
</dbReference>
<dbReference type="Pfam" id="PF01225">
    <property type="entry name" value="Mur_ligase"/>
    <property type="match status" value="1"/>
</dbReference>
<dbReference type="InterPro" id="IPR050061">
    <property type="entry name" value="MurCDEF_pg_biosynth"/>
</dbReference>
<protein>
    <recommendedName>
        <fullName evidence="3 14">UDP-N-acetylmuramate--L-alanine ligase</fullName>
        <ecNumber evidence="3 14">6.3.2.8</ecNumber>
    </recommendedName>
    <alternativeName>
        <fullName evidence="14">UDP-N-acetylmuramoyl-L-alanine synthetase</fullName>
    </alternativeName>
</protein>
<dbReference type="UniPathway" id="UPA00219"/>
<evidence type="ECO:0000256" key="14">
    <source>
        <dbReference type="HAMAP-Rule" id="MF_00046"/>
    </source>
</evidence>
<feature type="domain" description="Mur ligase N-terminal catalytic" evidence="16">
    <location>
        <begin position="40"/>
        <end position="136"/>
    </location>
</feature>
<gene>
    <name evidence="14 19" type="primary">murC</name>
    <name evidence="19" type="ORF">YM304_19470</name>
</gene>
<dbReference type="SUPFAM" id="SSF53244">
    <property type="entry name" value="MurD-like peptide ligases, peptide-binding domain"/>
    <property type="match status" value="1"/>
</dbReference>
<comment type="catalytic activity">
    <reaction evidence="13 14">
        <text>UDP-N-acetyl-alpha-D-muramate + L-alanine + ATP = UDP-N-acetyl-alpha-D-muramoyl-L-alanine + ADP + phosphate + H(+)</text>
        <dbReference type="Rhea" id="RHEA:23372"/>
        <dbReference type="ChEBI" id="CHEBI:15378"/>
        <dbReference type="ChEBI" id="CHEBI:30616"/>
        <dbReference type="ChEBI" id="CHEBI:43474"/>
        <dbReference type="ChEBI" id="CHEBI:57972"/>
        <dbReference type="ChEBI" id="CHEBI:70757"/>
        <dbReference type="ChEBI" id="CHEBI:83898"/>
        <dbReference type="ChEBI" id="CHEBI:456216"/>
        <dbReference type="EC" id="6.3.2.8"/>
    </reaction>
</comment>
<keyword evidence="7 14" id="KW-0547">Nucleotide-binding</keyword>
<dbReference type="GO" id="GO:0008763">
    <property type="term" value="F:UDP-N-acetylmuramate-L-alanine ligase activity"/>
    <property type="evidence" value="ECO:0007669"/>
    <property type="project" value="UniProtKB-UniRule"/>
</dbReference>
<evidence type="ECO:0000256" key="9">
    <source>
        <dbReference type="ARBA" id="ARBA00022960"/>
    </source>
</evidence>